<feature type="transmembrane region" description="Helical" evidence="1">
    <location>
        <begin position="43"/>
        <end position="63"/>
    </location>
</feature>
<keyword evidence="2" id="KW-0496">Mitochondrion</keyword>
<feature type="transmembrane region" description="Helical" evidence="1">
    <location>
        <begin position="124"/>
        <end position="142"/>
    </location>
</feature>
<gene>
    <name evidence="2" type="primary">nad6</name>
</gene>
<keyword evidence="1" id="KW-0472">Membrane</keyword>
<dbReference type="AlphaFoldDB" id="A0A3G5FNW3"/>
<feature type="transmembrane region" description="Helical" evidence="1">
    <location>
        <begin position="75"/>
        <end position="94"/>
    </location>
</feature>
<proteinExistence type="predicted"/>
<organism evidence="2">
    <name type="scientific">Anthribidae sp. 9 ACP-2013</name>
    <dbReference type="NCBI Taxonomy" id="1434436"/>
    <lineage>
        <taxon>Eukaryota</taxon>
        <taxon>Metazoa</taxon>
        <taxon>Ecdysozoa</taxon>
        <taxon>Arthropoda</taxon>
        <taxon>Hexapoda</taxon>
        <taxon>Insecta</taxon>
        <taxon>Pterygota</taxon>
        <taxon>Neoptera</taxon>
        <taxon>Endopterygota</taxon>
        <taxon>Coleoptera</taxon>
        <taxon>Polyphaga</taxon>
        <taxon>Cucujiformia</taxon>
        <taxon>Anthribidae</taxon>
    </lineage>
</organism>
<keyword evidence="1" id="KW-1133">Transmembrane helix</keyword>
<reference evidence="2" key="1">
    <citation type="journal article" date="2015" name="Mol. Biol. Evol.">
        <title>Soup to Tree: The Phylogeny of Beetles Inferred by Mitochondrial Metagenomics of a Bornean Rainforest Sample.</title>
        <authorList>
            <person name="Crampton-Platt A."/>
            <person name="Timmermans M.J."/>
            <person name="Gimmel M.L."/>
            <person name="Kutty S.N."/>
            <person name="Cockerill T.D."/>
            <person name="Vun Khen C."/>
            <person name="Vogler A.P."/>
        </authorList>
    </citation>
    <scope>NUCLEOTIDE SEQUENCE</scope>
</reference>
<name>A0A3G5FNW3_9CUCU</name>
<evidence type="ECO:0000256" key="1">
    <source>
        <dbReference type="SAM" id="Phobius"/>
    </source>
</evidence>
<geneLocation type="mitochondrion" evidence="2"/>
<evidence type="ECO:0000313" key="2">
    <source>
        <dbReference type="EMBL" id="AYW52321.1"/>
    </source>
</evidence>
<protein>
    <submittedName>
        <fullName evidence="2">NADH dehydrogenase subunit 6</fullName>
    </submittedName>
</protein>
<dbReference type="EMBL" id="MH789733">
    <property type="protein sequence ID" value="AYW52321.1"/>
    <property type="molecule type" value="Genomic_DNA"/>
</dbReference>
<sequence length="154" mass="18077">MLSLISSLTFLFMFLKHPLSLGFTILIQTILIALTTGLLNLNFWFSYILFLILVGSMMILFIYMTSIASNEKFKFSFFLMIIIIFMMMIITFMYKNPDIQNLFNLSYKMTMNMSKYINSDSLKIFFLMITYLLITLITVVKISNMQNSPLRQLN</sequence>
<accession>A0A3G5FNW3</accession>
<keyword evidence="1" id="KW-0812">Transmembrane</keyword>
<reference evidence="2" key="2">
    <citation type="submission" date="2018-08" db="EMBL/GenBank/DDBJ databases">
        <authorList>
            <person name="Prakash G."/>
            <person name="Vogler A.P."/>
        </authorList>
    </citation>
    <scope>NUCLEOTIDE SEQUENCE</scope>
</reference>